<keyword evidence="8" id="KW-0812">Transmembrane</keyword>
<feature type="transmembrane region" description="Helical" evidence="8">
    <location>
        <begin position="78"/>
        <end position="101"/>
    </location>
</feature>
<keyword evidence="2" id="KW-0597">Phosphoprotein</keyword>
<dbReference type="Pfam" id="PF02961">
    <property type="entry name" value="SAM_BAF"/>
    <property type="match status" value="1"/>
</dbReference>
<evidence type="ECO:0000256" key="5">
    <source>
        <dbReference type="ARBA" id="ARBA00038496"/>
    </source>
</evidence>
<reference evidence="9" key="1">
    <citation type="submission" date="2022-11" db="EMBL/GenBank/DDBJ databases">
        <authorList>
            <person name="Kikuchi T."/>
        </authorList>
    </citation>
    <scope>NUCLEOTIDE SEQUENCE</scope>
    <source>
        <strain evidence="9">PS1010</strain>
    </source>
</reference>
<dbReference type="PANTHER" id="PTHR47507">
    <property type="entry name" value="BARRIER TO AUTOINTEGRATION FACTOR 2"/>
    <property type="match status" value="1"/>
</dbReference>
<evidence type="ECO:0000256" key="3">
    <source>
        <dbReference type="ARBA" id="ARBA00023125"/>
    </source>
</evidence>
<dbReference type="GO" id="GO:0000793">
    <property type="term" value="C:condensed chromosome"/>
    <property type="evidence" value="ECO:0007669"/>
    <property type="project" value="TreeGrafter"/>
</dbReference>
<comment type="subcellular location">
    <subcellularLocation>
        <location evidence="1">Nucleus</location>
    </subcellularLocation>
</comment>
<dbReference type="GO" id="GO:0003677">
    <property type="term" value="F:DNA binding"/>
    <property type="evidence" value="ECO:0007669"/>
    <property type="project" value="UniProtKB-KW"/>
</dbReference>
<dbReference type="EMBL" id="CANHGI010000001">
    <property type="protein sequence ID" value="CAI5438585.1"/>
    <property type="molecule type" value="Genomic_DNA"/>
</dbReference>
<protein>
    <recommendedName>
        <fullName evidence="7">Barrier-to-autointegration factor 1</fullName>
    </recommendedName>
</protein>
<dbReference type="InterPro" id="IPR036617">
    <property type="entry name" value="BAF_sf"/>
</dbReference>
<dbReference type="InterPro" id="IPR051387">
    <property type="entry name" value="BAF"/>
</dbReference>
<dbReference type="SUPFAM" id="SSF47798">
    <property type="entry name" value="Barrier-to-autointegration factor, BAF"/>
    <property type="match status" value="1"/>
</dbReference>
<keyword evidence="4" id="KW-0539">Nucleus</keyword>
<sequence length="203" mass="23231">MWMWYHTKINEVLLFEGLKVETVGVLLFTCFMVILVAVFLEFIKHLNKRSNQSTNDISSKYGGLSISQRKSSHLYRTFLHFFQLLIGYCLMNVYMSFSIWICLSICFGLTLGETMSTSVKHREFVGEPMGEKEVTCIAGIGPTYGAKLVESGYDKAYVLFGQFLLLKKDEEMFVEWLKETAGISANHAKSAFNCLNEYAEQFI</sequence>
<proteinExistence type="inferred from homology"/>
<evidence type="ECO:0000313" key="9">
    <source>
        <dbReference type="EMBL" id="CAI5438585.1"/>
    </source>
</evidence>
<evidence type="ECO:0000256" key="2">
    <source>
        <dbReference type="ARBA" id="ARBA00022553"/>
    </source>
</evidence>
<comment type="subunit">
    <text evidence="6">Interacts with emr-1 and lem-2. Interacts with lem-4l, leading to decreased phosphorylation by VRK1 and promoting dephosphorylation by protein phosphatase 2A (PP2A).</text>
</comment>
<dbReference type="GO" id="GO:0005634">
    <property type="term" value="C:nucleus"/>
    <property type="evidence" value="ECO:0007669"/>
    <property type="project" value="UniProtKB-SubCell"/>
</dbReference>
<evidence type="ECO:0000313" key="10">
    <source>
        <dbReference type="Proteomes" id="UP001152747"/>
    </source>
</evidence>
<dbReference type="PANTHER" id="PTHR47507:SF6">
    <property type="entry name" value="BARRIER-TO-AUTOINTEGRATION FACTOR"/>
    <property type="match status" value="1"/>
</dbReference>
<gene>
    <name evidence="9" type="ORF">CAMP_LOCUS1222</name>
</gene>
<keyword evidence="8" id="KW-1133">Transmembrane helix</keyword>
<evidence type="ECO:0000256" key="1">
    <source>
        <dbReference type="ARBA" id="ARBA00004123"/>
    </source>
</evidence>
<dbReference type="FunFam" id="1.10.150.40:FF:000005">
    <property type="entry name" value="Barrier-to-autointegration factor 1"/>
    <property type="match status" value="1"/>
</dbReference>
<feature type="transmembrane region" description="Helical" evidence="8">
    <location>
        <begin position="23"/>
        <end position="43"/>
    </location>
</feature>
<comment type="caution">
    <text evidence="9">The sequence shown here is derived from an EMBL/GenBank/DDBJ whole genome shotgun (WGS) entry which is preliminary data.</text>
</comment>
<dbReference type="GO" id="GO:0005375">
    <property type="term" value="F:copper ion transmembrane transporter activity"/>
    <property type="evidence" value="ECO:0007669"/>
    <property type="project" value="UniProtKB-UniRule"/>
</dbReference>
<keyword evidence="8" id="KW-0472">Membrane</keyword>
<dbReference type="SMART" id="SM01023">
    <property type="entry name" value="BAF"/>
    <property type="match status" value="1"/>
</dbReference>
<organism evidence="9 10">
    <name type="scientific">Caenorhabditis angaria</name>
    <dbReference type="NCBI Taxonomy" id="860376"/>
    <lineage>
        <taxon>Eukaryota</taxon>
        <taxon>Metazoa</taxon>
        <taxon>Ecdysozoa</taxon>
        <taxon>Nematoda</taxon>
        <taxon>Chromadorea</taxon>
        <taxon>Rhabditida</taxon>
        <taxon>Rhabditina</taxon>
        <taxon>Rhabditomorpha</taxon>
        <taxon>Rhabditoidea</taxon>
        <taxon>Rhabditidae</taxon>
        <taxon>Peloderinae</taxon>
        <taxon>Caenorhabditis</taxon>
    </lineage>
</organism>
<accession>A0A9P1I2P5</accession>
<dbReference type="OrthoDB" id="9997163at2759"/>
<dbReference type="AlphaFoldDB" id="A0A9P1I2P5"/>
<comment type="similarity">
    <text evidence="5">Belongs to the BAF family.</text>
</comment>
<evidence type="ECO:0000256" key="4">
    <source>
        <dbReference type="ARBA" id="ARBA00023242"/>
    </source>
</evidence>
<dbReference type="Proteomes" id="UP001152747">
    <property type="component" value="Unassembled WGS sequence"/>
</dbReference>
<dbReference type="GO" id="GO:0051276">
    <property type="term" value="P:chromosome organization"/>
    <property type="evidence" value="ECO:0007669"/>
    <property type="project" value="TreeGrafter"/>
</dbReference>
<dbReference type="InterPro" id="IPR004122">
    <property type="entry name" value="BAF_prot"/>
</dbReference>
<evidence type="ECO:0000256" key="8">
    <source>
        <dbReference type="SAM" id="Phobius"/>
    </source>
</evidence>
<name>A0A9P1I2P5_9PELO</name>
<dbReference type="Gene3D" id="1.10.150.40">
    <property type="entry name" value="Barrier-to-autointegration factor, BAF"/>
    <property type="match status" value="1"/>
</dbReference>
<evidence type="ECO:0000256" key="6">
    <source>
        <dbReference type="ARBA" id="ARBA00064955"/>
    </source>
</evidence>
<dbReference type="GO" id="GO:0016020">
    <property type="term" value="C:membrane"/>
    <property type="evidence" value="ECO:0007669"/>
    <property type="project" value="UniProtKB-SubCell"/>
</dbReference>
<evidence type="ECO:0000256" key="7">
    <source>
        <dbReference type="ARBA" id="ARBA00069025"/>
    </source>
</evidence>
<keyword evidence="10" id="KW-1185">Reference proteome</keyword>
<keyword evidence="3" id="KW-0238">DNA-binding</keyword>